<feature type="binding site" evidence="4">
    <location>
        <position position="2"/>
    </location>
    <ligand>
        <name>Ni(2+)</name>
        <dbReference type="ChEBI" id="CHEBI:49786"/>
    </ligand>
</feature>
<evidence type="ECO:0000256" key="3">
    <source>
        <dbReference type="ARBA" id="ARBA00022833"/>
    </source>
</evidence>
<gene>
    <name evidence="4" type="primary">hypA</name>
    <name evidence="5" type="ORF">B9G39_12015</name>
</gene>
<comment type="function">
    <text evidence="4">Involved in the maturation of [NiFe] hydrogenases. Required for nickel insertion into the metal center of the hydrogenase.</text>
</comment>
<protein>
    <recommendedName>
        <fullName evidence="4">Hydrogenase maturation factor HypA</fullName>
    </recommendedName>
</protein>
<dbReference type="Proteomes" id="UP000257039">
    <property type="component" value="Unassembled WGS sequence"/>
</dbReference>
<feature type="binding site" evidence="4">
    <location>
        <position position="69"/>
    </location>
    <ligand>
        <name>Zn(2+)</name>
        <dbReference type="ChEBI" id="CHEBI:29105"/>
    </ligand>
</feature>
<evidence type="ECO:0000256" key="4">
    <source>
        <dbReference type="HAMAP-Rule" id="MF_00213"/>
    </source>
</evidence>
<evidence type="ECO:0000256" key="2">
    <source>
        <dbReference type="ARBA" id="ARBA00022723"/>
    </source>
</evidence>
<feature type="binding site" evidence="4">
    <location>
        <position position="72"/>
    </location>
    <ligand>
        <name>Zn(2+)</name>
        <dbReference type="ChEBI" id="CHEBI:29105"/>
    </ligand>
</feature>
<dbReference type="RefSeq" id="WP_094787324.1">
    <property type="nucleotide sequence ID" value="NZ_NDXW01000001.1"/>
</dbReference>
<keyword evidence="3 4" id="KW-0862">Zinc</keyword>
<keyword evidence="6" id="KW-1185">Reference proteome</keyword>
<comment type="similarity">
    <text evidence="4">Belongs to the HypA/HybF family.</text>
</comment>
<dbReference type="AlphaFoldDB" id="A0A4P9VL93"/>
<dbReference type="EMBL" id="NDXW01000001">
    <property type="protein sequence ID" value="RDH44115.1"/>
    <property type="molecule type" value="Genomic_DNA"/>
</dbReference>
<dbReference type="InterPro" id="IPR000688">
    <property type="entry name" value="HypA/HybF"/>
</dbReference>
<keyword evidence="1 4" id="KW-0533">Nickel</keyword>
<evidence type="ECO:0000313" key="5">
    <source>
        <dbReference type="EMBL" id="RDH44115.1"/>
    </source>
</evidence>
<keyword evidence="2 4" id="KW-0479">Metal-binding</keyword>
<proteinExistence type="inferred from homology"/>
<dbReference type="GO" id="GO:0051604">
    <property type="term" value="P:protein maturation"/>
    <property type="evidence" value="ECO:0007669"/>
    <property type="project" value="InterPro"/>
</dbReference>
<dbReference type="GO" id="GO:0016151">
    <property type="term" value="F:nickel cation binding"/>
    <property type="evidence" value="ECO:0007669"/>
    <property type="project" value="UniProtKB-UniRule"/>
</dbReference>
<dbReference type="HAMAP" id="MF_00213">
    <property type="entry name" value="HypA_HybF"/>
    <property type="match status" value="1"/>
</dbReference>
<name>A0A4P9VL93_9GAMM</name>
<accession>A0A4P9VL93</accession>
<dbReference type="Pfam" id="PF01155">
    <property type="entry name" value="HypA"/>
    <property type="match status" value="1"/>
</dbReference>
<dbReference type="PIRSF" id="PIRSF004761">
    <property type="entry name" value="Hydrgn_mat_HypA"/>
    <property type="match status" value="1"/>
</dbReference>
<dbReference type="GO" id="GO:0008270">
    <property type="term" value="F:zinc ion binding"/>
    <property type="evidence" value="ECO:0007669"/>
    <property type="project" value="UniProtKB-UniRule"/>
</dbReference>
<organism evidence="5 6">
    <name type="scientific">Zooshikella ganghwensis</name>
    <dbReference type="NCBI Taxonomy" id="202772"/>
    <lineage>
        <taxon>Bacteria</taxon>
        <taxon>Pseudomonadati</taxon>
        <taxon>Pseudomonadota</taxon>
        <taxon>Gammaproteobacteria</taxon>
        <taxon>Oceanospirillales</taxon>
        <taxon>Zooshikellaceae</taxon>
        <taxon>Zooshikella</taxon>
    </lineage>
</organism>
<dbReference type="PANTHER" id="PTHR34535">
    <property type="entry name" value="HYDROGENASE MATURATION FACTOR HYPA"/>
    <property type="match status" value="1"/>
</dbReference>
<dbReference type="PANTHER" id="PTHR34535:SF3">
    <property type="entry name" value="HYDROGENASE MATURATION FACTOR HYPA"/>
    <property type="match status" value="1"/>
</dbReference>
<feature type="binding site" evidence="4">
    <location>
        <position position="85"/>
    </location>
    <ligand>
        <name>Zn(2+)</name>
        <dbReference type="ChEBI" id="CHEBI:29105"/>
    </ligand>
</feature>
<sequence length="108" mass="12077">MHELSIVNALLKHVQPYLNRKIKCIKIEVGSMSCIDPERLIGCFDWVKATAGLNDTQLIIDHHPAKASCQQCQQVFTLTQLGQPCPCGSYDYNLLSGQQLTLTEIEFA</sequence>
<feature type="binding site" evidence="4">
    <location>
        <position position="87"/>
    </location>
    <ligand>
        <name>Zn(2+)</name>
        <dbReference type="ChEBI" id="CHEBI:29105"/>
    </ligand>
</feature>
<dbReference type="Gene3D" id="3.30.2320.80">
    <property type="match status" value="1"/>
</dbReference>
<evidence type="ECO:0000313" key="6">
    <source>
        <dbReference type="Proteomes" id="UP000257039"/>
    </source>
</evidence>
<evidence type="ECO:0000256" key="1">
    <source>
        <dbReference type="ARBA" id="ARBA00022596"/>
    </source>
</evidence>
<reference evidence="5 6" key="1">
    <citation type="submission" date="2017-04" db="EMBL/GenBank/DDBJ databases">
        <title>Draft genome sequence of Zooshikella ganghwensis VG4 isolated from Red Sea sediments.</title>
        <authorList>
            <person name="Rehman Z."/>
            <person name="Alam I."/>
            <person name="Kamau A."/>
            <person name="Bajic V."/>
            <person name="Leiknes T."/>
        </authorList>
    </citation>
    <scope>NUCLEOTIDE SEQUENCE [LARGE SCALE GENOMIC DNA]</scope>
    <source>
        <strain evidence="5 6">VG4</strain>
    </source>
</reference>
<comment type="caution">
    <text evidence="5">The sequence shown here is derived from an EMBL/GenBank/DDBJ whole genome shotgun (WGS) entry which is preliminary data.</text>
</comment>